<keyword evidence="4 5" id="KW-0472">Membrane</keyword>
<evidence type="ECO:0000256" key="6">
    <source>
        <dbReference type="SAM" id="MobiDB-lite"/>
    </source>
</evidence>
<feature type="transmembrane region" description="Helical" evidence="5">
    <location>
        <begin position="260"/>
        <end position="278"/>
    </location>
</feature>
<feature type="transmembrane region" description="Helical" evidence="5">
    <location>
        <begin position="54"/>
        <end position="72"/>
    </location>
</feature>
<keyword evidence="3 5" id="KW-1133">Transmembrane helix</keyword>
<dbReference type="InterPro" id="IPR013525">
    <property type="entry name" value="ABC2_TM"/>
</dbReference>
<evidence type="ECO:0000259" key="7">
    <source>
        <dbReference type="PROSITE" id="PS51012"/>
    </source>
</evidence>
<evidence type="ECO:0000256" key="4">
    <source>
        <dbReference type="ARBA" id="ARBA00023136"/>
    </source>
</evidence>
<feature type="transmembrane region" description="Helical" evidence="5">
    <location>
        <begin position="84"/>
        <end position="110"/>
    </location>
</feature>
<dbReference type="PANTHER" id="PTHR43027:SF2">
    <property type="entry name" value="TRANSPORT PERMEASE PROTEIN"/>
    <property type="match status" value="1"/>
</dbReference>
<evidence type="ECO:0000256" key="3">
    <source>
        <dbReference type="ARBA" id="ARBA00022989"/>
    </source>
</evidence>
<proteinExistence type="inferred from homology"/>
<evidence type="ECO:0000313" key="9">
    <source>
        <dbReference type="Proteomes" id="UP001603013"/>
    </source>
</evidence>
<sequence>MKTTATPTTTANTTVSTTTGTTASTTTGTTAAARRMTSLGRAELTLLGRNKNNLFIALLMPLLMIFVLRSSVAQMDSDALPLGVAGATLVGGTGMVLVLVVYMGLVSAYVARREELVLKRLRTGEARDVEILAGAALPSAAIALLQCAVLTVGGIAVLDVPAPGRPDLLVLGLVAAVVLLTGLAAVTTAITRNVESAGLTTLPFFLVSSMGSGMFVPREALPDTVASVCALLPMSGVMEFVRAGWFGVSGGAGGVDTGDLLAAALNTLAWSVITVFAVRRWFRWEPRR</sequence>
<dbReference type="Proteomes" id="UP001603013">
    <property type="component" value="Unassembled WGS sequence"/>
</dbReference>
<comment type="caution">
    <text evidence="8">The sequence shown here is derived from an EMBL/GenBank/DDBJ whole genome shotgun (WGS) entry which is preliminary data.</text>
</comment>
<dbReference type="Pfam" id="PF01061">
    <property type="entry name" value="ABC2_membrane"/>
    <property type="match status" value="1"/>
</dbReference>
<keyword evidence="5" id="KW-1003">Cell membrane</keyword>
<feature type="transmembrane region" description="Helical" evidence="5">
    <location>
        <begin position="131"/>
        <end position="156"/>
    </location>
</feature>
<evidence type="ECO:0000256" key="5">
    <source>
        <dbReference type="RuleBase" id="RU361157"/>
    </source>
</evidence>
<comment type="similarity">
    <text evidence="5">Belongs to the ABC-2 integral membrane protein family.</text>
</comment>
<keyword evidence="9" id="KW-1185">Reference proteome</keyword>
<accession>A0ABW6YL03</accession>
<feature type="domain" description="ABC transmembrane type-2" evidence="7">
    <location>
        <begin position="52"/>
        <end position="281"/>
    </location>
</feature>
<feature type="transmembrane region" description="Helical" evidence="5">
    <location>
        <begin position="197"/>
        <end position="216"/>
    </location>
</feature>
<keyword evidence="5" id="KW-0813">Transport</keyword>
<dbReference type="InterPro" id="IPR047817">
    <property type="entry name" value="ABC2_TM_bact-type"/>
</dbReference>
<reference evidence="8 9" key="1">
    <citation type="submission" date="2024-10" db="EMBL/GenBank/DDBJ databases">
        <title>The Natural Products Discovery Center: Release of the First 8490 Sequenced Strains for Exploring Actinobacteria Biosynthetic Diversity.</title>
        <authorList>
            <person name="Kalkreuter E."/>
            <person name="Kautsar S.A."/>
            <person name="Yang D."/>
            <person name="Bader C.D."/>
            <person name="Teijaro C.N."/>
            <person name="Fluegel L."/>
            <person name="Davis C.M."/>
            <person name="Simpson J.R."/>
            <person name="Lauterbach L."/>
            <person name="Steele A.D."/>
            <person name="Gui C."/>
            <person name="Meng S."/>
            <person name="Li G."/>
            <person name="Viehrig K."/>
            <person name="Ye F."/>
            <person name="Su P."/>
            <person name="Kiefer A.F."/>
            <person name="Nichols A."/>
            <person name="Cepeda A.J."/>
            <person name="Yan W."/>
            <person name="Fan B."/>
            <person name="Jiang Y."/>
            <person name="Adhikari A."/>
            <person name="Zheng C.-J."/>
            <person name="Schuster L."/>
            <person name="Cowan T.M."/>
            <person name="Smanski M.J."/>
            <person name="Chevrette M.G."/>
            <person name="De Carvalho L.P.S."/>
            <person name="Shen B."/>
        </authorList>
    </citation>
    <scope>NUCLEOTIDE SEQUENCE [LARGE SCALE GENOMIC DNA]</scope>
    <source>
        <strain evidence="8 9">NPDC015755</strain>
    </source>
</reference>
<evidence type="ECO:0000256" key="2">
    <source>
        <dbReference type="ARBA" id="ARBA00022692"/>
    </source>
</evidence>
<dbReference type="EMBL" id="JBIBSM010000023">
    <property type="protein sequence ID" value="MFF8280565.1"/>
    <property type="molecule type" value="Genomic_DNA"/>
</dbReference>
<protein>
    <recommendedName>
        <fullName evidence="5">Transport permease protein</fullName>
    </recommendedName>
</protein>
<dbReference type="InterPro" id="IPR052902">
    <property type="entry name" value="ABC-2_transporter"/>
</dbReference>
<name>A0ABW6YL03_9ACTN</name>
<gene>
    <name evidence="8" type="ORF">ACF05T_31530</name>
</gene>
<comment type="subcellular location">
    <subcellularLocation>
        <location evidence="5">Cell membrane</location>
        <topology evidence="5">Multi-pass membrane protein</topology>
    </subcellularLocation>
    <subcellularLocation>
        <location evidence="1">Membrane</location>
        <topology evidence="1">Multi-pass membrane protein</topology>
    </subcellularLocation>
</comment>
<organism evidence="8 9">
    <name type="scientific">Streptomyces lateritius</name>
    <dbReference type="NCBI Taxonomy" id="67313"/>
    <lineage>
        <taxon>Bacteria</taxon>
        <taxon>Bacillati</taxon>
        <taxon>Actinomycetota</taxon>
        <taxon>Actinomycetes</taxon>
        <taxon>Kitasatosporales</taxon>
        <taxon>Streptomycetaceae</taxon>
        <taxon>Streptomyces</taxon>
    </lineage>
</organism>
<dbReference type="PANTHER" id="PTHR43027">
    <property type="entry name" value="DOXORUBICIN RESISTANCE ABC TRANSPORTER PERMEASE PROTEIN DRRC-RELATED"/>
    <property type="match status" value="1"/>
</dbReference>
<dbReference type="PROSITE" id="PS51012">
    <property type="entry name" value="ABC_TM2"/>
    <property type="match status" value="1"/>
</dbReference>
<evidence type="ECO:0000313" key="8">
    <source>
        <dbReference type="EMBL" id="MFF8280565.1"/>
    </source>
</evidence>
<keyword evidence="2 5" id="KW-0812">Transmembrane</keyword>
<feature type="transmembrane region" description="Helical" evidence="5">
    <location>
        <begin position="168"/>
        <end position="190"/>
    </location>
</feature>
<feature type="region of interest" description="Disordered" evidence="6">
    <location>
        <begin position="1"/>
        <end position="28"/>
    </location>
</feature>
<evidence type="ECO:0000256" key="1">
    <source>
        <dbReference type="ARBA" id="ARBA00004141"/>
    </source>
</evidence>
<dbReference type="RefSeq" id="WP_391937370.1">
    <property type="nucleotide sequence ID" value="NZ_JBIBSM010000023.1"/>
</dbReference>